<dbReference type="InterPro" id="IPR016286">
    <property type="entry name" value="FUC_metazoa-typ"/>
</dbReference>
<keyword evidence="5" id="KW-0378">Hydrolase</keyword>
<dbReference type="InterPro" id="IPR057739">
    <property type="entry name" value="Glyco_hydro_29_N"/>
</dbReference>
<evidence type="ECO:0000256" key="6">
    <source>
        <dbReference type="ARBA" id="ARBA00023295"/>
    </source>
</evidence>
<feature type="domain" description="Glycoside hydrolase family 29 N-terminal" evidence="7">
    <location>
        <begin position="36"/>
        <end position="340"/>
    </location>
</feature>
<dbReference type="GO" id="GO:0005764">
    <property type="term" value="C:lysosome"/>
    <property type="evidence" value="ECO:0007669"/>
    <property type="project" value="TreeGrafter"/>
</dbReference>
<comment type="function">
    <text evidence="1">Alpha-L-fucosidase is responsible for hydrolyzing the alpha-1,6-linked fucose joined to the reducing-end N-acetylglucosamine of the carbohydrate moieties of glycoproteins.</text>
</comment>
<dbReference type="EC" id="3.2.1.51" evidence="3"/>
<proteinExistence type="inferred from homology"/>
<sequence>MHLDEKWVAKSKQFRPAHWDKPHTTVYDVPKPSPAHLAFHEDTFGVIIHFNYLTYLPPGNRTPDAVLDAAQFSPSSEKFTAQWLSLARDVGAKYAVYVADHFSGFSTWPSELSTFTVKHSPWRFGMGNVVADFLESAEEHGIRPGVFYSFHNNWHRHVVNFNATTVDVLFQLARFKELLDEFGDNPAAQVWLDDGLQGELLIEEFNKIIQTLENSNTTCHHCGSASAAHAVSWMGNELARMPYPNWNSQNQDCSDFDGNHYGSPDGTRYCPSHCDGVLNQHFWFWEPYTSDRRYTVPELLANYFTSVGRGCNFVLNMGPDTTGFLPKPDVERYLEFGLWRRRTFESPLIESYFMFYTDSNNKEHFVTTLTPMQTIGNHRYHLALEGLQDAHQLTIACRFLPTKSKASARVSYVAVHDWSDWLFDDFVAAVQNVTATMGE</sequence>
<keyword evidence="4" id="KW-0732">Signal</keyword>
<gene>
    <name evidence="8" type="ORF">PTSG_09867</name>
</gene>
<evidence type="ECO:0000256" key="2">
    <source>
        <dbReference type="ARBA" id="ARBA00007951"/>
    </source>
</evidence>
<keyword evidence="9" id="KW-1185">Reference proteome</keyword>
<evidence type="ECO:0000256" key="1">
    <source>
        <dbReference type="ARBA" id="ARBA00004071"/>
    </source>
</evidence>
<dbReference type="SMART" id="SM00812">
    <property type="entry name" value="Alpha_L_fucos"/>
    <property type="match status" value="1"/>
</dbReference>
<dbReference type="KEGG" id="sre:PTSG_09867"/>
<dbReference type="STRING" id="946362.F2UND2"/>
<dbReference type="FunCoup" id="F2UND2">
    <property type="interactions" value="347"/>
</dbReference>
<dbReference type="AlphaFoldDB" id="F2UND2"/>
<dbReference type="SUPFAM" id="SSF51445">
    <property type="entry name" value="(Trans)glycosidases"/>
    <property type="match status" value="1"/>
</dbReference>
<keyword evidence="6" id="KW-0326">Glycosidase</keyword>
<dbReference type="GeneID" id="16069766"/>
<dbReference type="InterPro" id="IPR017853">
    <property type="entry name" value="GH"/>
</dbReference>
<evidence type="ECO:0000256" key="3">
    <source>
        <dbReference type="ARBA" id="ARBA00012662"/>
    </source>
</evidence>
<dbReference type="PRINTS" id="PR00741">
    <property type="entry name" value="GLHYDRLASE29"/>
</dbReference>
<dbReference type="RefSeq" id="XP_004989222.1">
    <property type="nucleotide sequence ID" value="XM_004989165.1"/>
</dbReference>
<dbReference type="EMBL" id="GL832984">
    <property type="protein sequence ID" value="EGD79137.1"/>
    <property type="molecule type" value="Genomic_DNA"/>
</dbReference>
<dbReference type="GO" id="GO:0016139">
    <property type="term" value="P:glycoside catabolic process"/>
    <property type="evidence" value="ECO:0007669"/>
    <property type="project" value="TreeGrafter"/>
</dbReference>
<dbReference type="GO" id="GO:0004560">
    <property type="term" value="F:alpha-L-fucosidase activity"/>
    <property type="evidence" value="ECO:0007669"/>
    <property type="project" value="UniProtKB-EC"/>
</dbReference>
<dbReference type="Gene3D" id="3.20.20.80">
    <property type="entry name" value="Glycosidases"/>
    <property type="match status" value="1"/>
</dbReference>
<name>F2UND2_SALR5</name>
<dbReference type="GO" id="GO:0006004">
    <property type="term" value="P:fucose metabolic process"/>
    <property type="evidence" value="ECO:0007669"/>
    <property type="project" value="InterPro"/>
</dbReference>
<protein>
    <recommendedName>
        <fullName evidence="3">alpha-L-fucosidase</fullName>
        <ecNumber evidence="3">3.2.1.51</ecNumber>
    </recommendedName>
</protein>
<evidence type="ECO:0000256" key="5">
    <source>
        <dbReference type="ARBA" id="ARBA00022801"/>
    </source>
</evidence>
<dbReference type="PANTHER" id="PTHR10030">
    <property type="entry name" value="ALPHA-L-FUCOSIDASE"/>
    <property type="match status" value="1"/>
</dbReference>
<dbReference type="PANTHER" id="PTHR10030:SF37">
    <property type="entry name" value="ALPHA-L-FUCOSIDASE-RELATED"/>
    <property type="match status" value="1"/>
</dbReference>
<evidence type="ECO:0000259" key="7">
    <source>
        <dbReference type="Pfam" id="PF01120"/>
    </source>
</evidence>
<dbReference type="Pfam" id="PF01120">
    <property type="entry name" value="Alpha_L_fucos"/>
    <property type="match status" value="1"/>
</dbReference>
<evidence type="ECO:0000256" key="4">
    <source>
        <dbReference type="ARBA" id="ARBA00022729"/>
    </source>
</evidence>
<accession>F2UND2</accession>
<dbReference type="OrthoDB" id="6039950at2759"/>
<comment type="similarity">
    <text evidence="2">Belongs to the glycosyl hydrolase 29 family.</text>
</comment>
<dbReference type="eggNOG" id="KOG3340">
    <property type="taxonomic scope" value="Eukaryota"/>
</dbReference>
<dbReference type="InParanoid" id="F2UND2"/>
<organism evidence="9">
    <name type="scientific">Salpingoeca rosetta (strain ATCC 50818 / BSB-021)</name>
    <dbReference type="NCBI Taxonomy" id="946362"/>
    <lineage>
        <taxon>Eukaryota</taxon>
        <taxon>Choanoflagellata</taxon>
        <taxon>Craspedida</taxon>
        <taxon>Salpingoecidae</taxon>
        <taxon>Salpingoeca</taxon>
    </lineage>
</organism>
<evidence type="ECO:0000313" key="9">
    <source>
        <dbReference type="Proteomes" id="UP000007799"/>
    </source>
</evidence>
<evidence type="ECO:0000313" key="8">
    <source>
        <dbReference type="EMBL" id="EGD79137.1"/>
    </source>
</evidence>
<dbReference type="InterPro" id="IPR000933">
    <property type="entry name" value="Glyco_hydro_29"/>
</dbReference>
<reference evidence="8" key="1">
    <citation type="submission" date="2009-08" db="EMBL/GenBank/DDBJ databases">
        <title>Annotation of Salpingoeca rosetta.</title>
        <authorList>
            <consortium name="The Broad Institute Genome Sequencing Platform"/>
            <person name="Russ C."/>
            <person name="Cuomo C."/>
            <person name="Burger G."/>
            <person name="Gray M.W."/>
            <person name="Holland P.W.H."/>
            <person name="King N."/>
            <person name="Lang F.B.F."/>
            <person name="Roger A.J."/>
            <person name="Ruiz-Trillo I."/>
            <person name="Young S.K."/>
            <person name="Zeng Q."/>
            <person name="Gargeya S."/>
            <person name="Alvarado L."/>
            <person name="Berlin A."/>
            <person name="Chapman S.B."/>
            <person name="Chen Z."/>
            <person name="Freedman E."/>
            <person name="Gellesch M."/>
            <person name="Goldberg J."/>
            <person name="Griggs A."/>
            <person name="Gujja S."/>
            <person name="Heilman E."/>
            <person name="Heiman D."/>
            <person name="Howarth C."/>
            <person name="Mehta T."/>
            <person name="Neiman D."/>
            <person name="Pearson M."/>
            <person name="Roberts A."/>
            <person name="Saif S."/>
            <person name="Shea T."/>
            <person name="Shenoy N."/>
            <person name="Sisk P."/>
            <person name="Stolte C."/>
            <person name="Sykes S."/>
            <person name="White J."/>
            <person name="Yandava C."/>
            <person name="Haas B."/>
            <person name="Nusbaum C."/>
            <person name="Birren B."/>
        </authorList>
    </citation>
    <scope>NUCLEOTIDE SEQUENCE [LARGE SCALE GENOMIC DNA]</scope>
    <source>
        <strain evidence="8">ATCC 50818</strain>
    </source>
</reference>
<dbReference type="Proteomes" id="UP000007799">
    <property type="component" value="Unassembled WGS sequence"/>
</dbReference>